<evidence type="ECO:0000256" key="1">
    <source>
        <dbReference type="ARBA" id="ARBA00023015"/>
    </source>
</evidence>
<dbReference type="InterPro" id="IPR018060">
    <property type="entry name" value="HTH_AraC"/>
</dbReference>
<comment type="caution">
    <text evidence="6">The sequence shown here is derived from an EMBL/GenBank/DDBJ whole genome shotgun (WGS) entry which is preliminary data.</text>
</comment>
<evidence type="ECO:0000256" key="4">
    <source>
        <dbReference type="SAM" id="Phobius"/>
    </source>
</evidence>
<dbReference type="Proteomes" id="UP001165489">
    <property type="component" value="Unassembled WGS sequence"/>
</dbReference>
<dbReference type="Pfam" id="PF12833">
    <property type="entry name" value="HTH_18"/>
    <property type="match status" value="1"/>
</dbReference>
<protein>
    <submittedName>
        <fullName evidence="6">AraC family transcriptional regulator</fullName>
    </submittedName>
</protein>
<dbReference type="SUPFAM" id="SSF46689">
    <property type="entry name" value="Homeodomain-like"/>
    <property type="match status" value="1"/>
</dbReference>
<keyword evidence="7" id="KW-1185">Reference proteome</keyword>
<dbReference type="PRINTS" id="PR00032">
    <property type="entry name" value="HTHARAC"/>
</dbReference>
<evidence type="ECO:0000259" key="5">
    <source>
        <dbReference type="PROSITE" id="PS01124"/>
    </source>
</evidence>
<keyword evidence="3" id="KW-0804">Transcription</keyword>
<feature type="transmembrane region" description="Helical" evidence="4">
    <location>
        <begin position="102"/>
        <end position="122"/>
    </location>
</feature>
<evidence type="ECO:0000256" key="3">
    <source>
        <dbReference type="ARBA" id="ARBA00023163"/>
    </source>
</evidence>
<organism evidence="6 7">
    <name type="scientific">Belliella filtrata</name>
    <dbReference type="NCBI Taxonomy" id="2923435"/>
    <lineage>
        <taxon>Bacteria</taxon>
        <taxon>Pseudomonadati</taxon>
        <taxon>Bacteroidota</taxon>
        <taxon>Cytophagia</taxon>
        <taxon>Cytophagales</taxon>
        <taxon>Cyclobacteriaceae</taxon>
        <taxon>Belliella</taxon>
    </lineage>
</organism>
<keyword evidence="4" id="KW-1133">Transmembrane helix</keyword>
<dbReference type="InterPro" id="IPR018062">
    <property type="entry name" value="HTH_AraC-typ_CS"/>
</dbReference>
<feature type="transmembrane region" description="Helical" evidence="4">
    <location>
        <begin position="189"/>
        <end position="209"/>
    </location>
</feature>
<sequence>MDLAQLFSSLFPNFKVLVSIVGAIQGFFLAVIVLFYPLKHRASNRILFFFLLVQAYLLIAIRIAEWVTADLAWIVYSPRLAVFSLLYLYIKSLYEQINWKKEWYHLVLIFIDIAWIRGLVLFKIPIVMETGVNFYQFFGSTFEIIFMIWLLLSMVFYFWLTSKTIKNYQRKAEQNFSDLHQIGVKWVKFIFYGKFLLELTDYLSFHIIFGIFDWYIPYHGILNAILSTAFMYFLTIKGKLNPQIYQLRMVQDLEQDTVFQEEKKSKEVSDELQKIAFQIAQAMDEDKIFLQEGLSVKDLAERLHIQPYLISQAINSSLGKNFFDLVNGFRVEEAKKLILDENLNHLSMIGIAFEAGFSSKTAFNIAFKKFTGMTPSEYKQTAKANQN</sequence>
<reference evidence="6" key="1">
    <citation type="submission" date="2022-03" db="EMBL/GenBank/DDBJ databases">
        <title>De novo assembled genomes of Belliella spp. (Cyclobacteriaceae) strains.</title>
        <authorList>
            <person name="Szabo A."/>
            <person name="Korponai K."/>
            <person name="Felfoldi T."/>
        </authorList>
    </citation>
    <scope>NUCLEOTIDE SEQUENCE</scope>
    <source>
        <strain evidence="6">DSM 111904</strain>
    </source>
</reference>
<dbReference type="EMBL" id="JAKZGP010000070">
    <property type="protein sequence ID" value="MCH7411313.1"/>
    <property type="molecule type" value="Genomic_DNA"/>
</dbReference>
<dbReference type="InterPro" id="IPR020449">
    <property type="entry name" value="Tscrpt_reg_AraC-type_HTH"/>
</dbReference>
<dbReference type="PANTHER" id="PTHR43280">
    <property type="entry name" value="ARAC-FAMILY TRANSCRIPTIONAL REGULATOR"/>
    <property type="match status" value="1"/>
</dbReference>
<dbReference type="RefSeq" id="WP_241349667.1">
    <property type="nucleotide sequence ID" value="NZ_JAKZGP010000070.1"/>
</dbReference>
<dbReference type="SMART" id="SM00342">
    <property type="entry name" value="HTH_ARAC"/>
    <property type="match status" value="1"/>
</dbReference>
<keyword evidence="4" id="KW-0472">Membrane</keyword>
<dbReference type="Gene3D" id="1.10.10.60">
    <property type="entry name" value="Homeodomain-like"/>
    <property type="match status" value="2"/>
</dbReference>
<evidence type="ECO:0000313" key="6">
    <source>
        <dbReference type="EMBL" id="MCH7411313.1"/>
    </source>
</evidence>
<accession>A0ABS9V4K6</accession>
<evidence type="ECO:0000256" key="2">
    <source>
        <dbReference type="ARBA" id="ARBA00023125"/>
    </source>
</evidence>
<feature type="transmembrane region" description="Helical" evidence="4">
    <location>
        <begin position="215"/>
        <end position="234"/>
    </location>
</feature>
<dbReference type="InterPro" id="IPR009057">
    <property type="entry name" value="Homeodomain-like_sf"/>
</dbReference>
<gene>
    <name evidence="6" type="ORF">MM239_18100</name>
</gene>
<keyword evidence="1" id="KW-0805">Transcription regulation</keyword>
<feature type="transmembrane region" description="Helical" evidence="4">
    <location>
        <begin position="47"/>
        <end position="65"/>
    </location>
</feature>
<dbReference type="PANTHER" id="PTHR43280:SF29">
    <property type="entry name" value="ARAC-FAMILY TRANSCRIPTIONAL REGULATOR"/>
    <property type="match status" value="1"/>
</dbReference>
<dbReference type="PROSITE" id="PS01124">
    <property type="entry name" value="HTH_ARAC_FAMILY_2"/>
    <property type="match status" value="1"/>
</dbReference>
<proteinExistence type="predicted"/>
<dbReference type="PROSITE" id="PS00041">
    <property type="entry name" value="HTH_ARAC_FAMILY_1"/>
    <property type="match status" value="1"/>
</dbReference>
<evidence type="ECO:0000313" key="7">
    <source>
        <dbReference type="Proteomes" id="UP001165489"/>
    </source>
</evidence>
<feature type="transmembrane region" description="Helical" evidence="4">
    <location>
        <begin position="16"/>
        <end position="35"/>
    </location>
</feature>
<feature type="domain" description="HTH araC/xylS-type" evidence="5">
    <location>
        <begin position="273"/>
        <end position="381"/>
    </location>
</feature>
<name>A0ABS9V4K6_9BACT</name>
<feature type="transmembrane region" description="Helical" evidence="4">
    <location>
        <begin position="71"/>
        <end position="90"/>
    </location>
</feature>
<feature type="transmembrane region" description="Helical" evidence="4">
    <location>
        <begin position="134"/>
        <end position="160"/>
    </location>
</feature>
<keyword evidence="4" id="KW-0812">Transmembrane</keyword>
<keyword evidence="2" id="KW-0238">DNA-binding</keyword>